<feature type="transmembrane region" description="Helical" evidence="6">
    <location>
        <begin position="191"/>
        <end position="209"/>
    </location>
</feature>
<dbReference type="EMBL" id="VOQQ01000001">
    <property type="protein sequence ID" value="TXC62300.1"/>
    <property type="molecule type" value="Genomic_DNA"/>
</dbReference>
<comment type="caution">
    <text evidence="7">The sequence shown here is derived from an EMBL/GenBank/DDBJ whole genome shotgun (WGS) entry which is preliminary data.</text>
</comment>
<protein>
    <submittedName>
        <fullName evidence="7">LysE family translocator</fullName>
    </submittedName>
</protein>
<dbReference type="GO" id="GO:0005886">
    <property type="term" value="C:plasma membrane"/>
    <property type="evidence" value="ECO:0007669"/>
    <property type="project" value="UniProtKB-SubCell"/>
</dbReference>
<dbReference type="Proteomes" id="UP000321249">
    <property type="component" value="Unassembled WGS sequence"/>
</dbReference>
<feature type="transmembrane region" description="Helical" evidence="6">
    <location>
        <begin position="71"/>
        <end position="92"/>
    </location>
</feature>
<dbReference type="InterPro" id="IPR001123">
    <property type="entry name" value="LeuE-type"/>
</dbReference>
<evidence type="ECO:0000256" key="2">
    <source>
        <dbReference type="ARBA" id="ARBA00022475"/>
    </source>
</evidence>
<proteinExistence type="predicted"/>
<dbReference type="RefSeq" id="WP_147041688.1">
    <property type="nucleotide sequence ID" value="NZ_BAABIR010000001.1"/>
</dbReference>
<keyword evidence="4 6" id="KW-1133">Transmembrane helix</keyword>
<accession>A0A5C6TQ26</accession>
<keyword evidence="3 6" id="KW-0812">Transmembrane</keyword>
<gene>
    <name evidence="7" type="ORF">FRZ32_00690</name>
</gene>
<reference evidence="7 8" key="1">
    <citation type="journal article" date="2015" name="J. Microbiol.">
        <title>Sphingosinicella ginsenosidimutans sp. nov., with ginsenoside converting activity.</title>
        <authorList>
            <person name="Kim J.K."/>
            <person name="Kang M.S."/>
            <person name="Park S.C."/>
            <person name="Kim K.M."/>
            <person name="Choi K."/>
            <person name="Yoon M.H."/>
            <person name="Im W.T."/>
        </authorList>
    </citation>
    <scope>NUCLEOTIDE SEQUENCE [LARGE SCALE GENOMIC DNA]</scope>
    <source>
        <strain evidence="7 8">BS-11</strain>
    </source>
</reference>
<dbReference type="OrthoDB" id="9804822at2"/>
<comment type="subcellular location">
    <subcellularLocation>
        <location evidence="1">Cell membrane</location>
        <topology evidence="1">Multi-pass membrane protein</topology>
    </subcellularLocation>
</comment>
<evidence type="ECO:0000256" key="1">
    <source>
        <dbReference type="ARBA" id="ARBA00004651"/>
    </source>
</evidence>
<evidence type="ECO:0000256" key="3">
    <source>
        <dbReference type="ARBA" id="ARBA00022692"/>
    </source>
</evidence>
<dbReference type="PIRSF" id="PIRSF006324">
    <property type="entry name" value="LeuE"/>
    <property type="match status" value="1"/>
</dbReference>
<dbReference type="AlphaFoldDB" id="A0A5C6TQ26"/>
<dbReference type="Pfam" id="PF01810">
    <property type="entry name" value="LysE"/>
    <property type="match status" value="1"/>
</dbReference>
<name>A0A5C6TQ26_9SPHN</name>
<keyword evidence="2" id="KW-1003">Cell membrane</keyword>
<sequence length="216" mass="21405">MSDPLILWAFAAAAVAIVIVPGADMAIILTSALGGGRAAGLAAVGGICMGAATHIAFSAIGISALVAASPVALALLGWAGAAYIVWLGAGFLRSSGAALPLAAAGRIAPAEAWRRGVTTNLLNPKAYLFMLVVFPQFIRAGGWPAGVQALVLGALLLAIAVPIYSGLALAAAQAGQALVRRPETGRIINRGAGLVLVALGLALAAGQAIETLEGLK</sequence>
<feature type="transmembrane region" description="Helical" evidence="6">
    <location>
        <begin position="41"/>
        <end position="65"/>
    </location>
</feature>
<dbReference type="GO" id="GO:0015171">
    <property type="term" value="F:amino acid transmembrane transporter activity"/>
    <property type="evidence" value="ECO:0007669"/>
    <property type="project" value="TreeGrafter"/>
</dbReference>
<feature type="transmembrane region" description="Helical" evidence="6">
    <location>
        <begin position="6"/>
        <end position="29"/>
    </location>
</feature>
<evidence type="ECO:0000256" key="5">
    <source>
        <dbReference type="ARBA" id="ARBA00023136"/>
    </source>
</evidence>
<dbReference type="PANTHER" id="PTHR30086">
    <property type="entry name" value="ARGININE EXPORTER PROTEIN ARGO"/>
    <property type="match status" value="1"/>
</dbReference>
<organism evidence="7 8">
    <name type="scientific">Allosphingosinicella ginsenosidimutans</name>
    <dbReference type="NCBI Taxonomy" id="1176539"/>
    <lineage>
        <taxon>Bacteria</taxon>
        <taxon>Pseudomonadati</taxon>
        <taxon>Pseudomonadota</taxon>
        <taxon>Alphaproteobacteria</taxon>
        <taxon>Sphingomonadales</taxon>
        <taxon>Sphingomonadaceae</taxon>
        <taxon>Allosphingosinicella</taxon>
    </lineage>
</organism>
<evidence type="ECO:0000256" key="4">
    <source>
        <dbReference type="ARBA" id="ARBA00022989"/>
    </source>
</evidence>
<evidence type="ECO:0000313" key="8">
    <source>
        <dbReference type="Proteomes" id="UP000321249"/>
    </source>
</evidence>
<evidence type="ECO:0000313" key="7">
    <source>
        <dbReference type="EMBL" id="TXC62300.1"/>
    </source>
</evidence>
<keyword evidence="8" id="KW-1185">Reference proteome</keyword>
<keyword evidence="5 6" id="KW-0472">Membrane</keyword>
<dbReference type="PANTHER" id="PTHR30086:SF20">
    <property type="entry name" value="ARGININE EXPORTER PROTEIN ARGO-RELATED"/>
    <property type="match status" value="1"/>
</dbReference>
<evidence type="ECO:0000256" key="6">
    <source>
        <dbReference type="SAM" id="Phobius"/>
    </source>
</evidence>
<feature type="transmembrane region" description="Helical" evidence="6">
    <location>
        <begin position="149"/>
        <end position="170"/>
    </location>
</feature>